<dbReference type="InterPro" id="IPR013709">
    <property type="entry name" value="2-isopropylmalate_synth_dimer"/>
</dbReference>
<sequence length="576" mass="63431">MLTDSAVQAQDGERPTVPSTPATPFARLAGKYRPVPPVPLTDRHWPARVITAPPIWCAVDLRDGNQALAAPMSPERKGRFLDMLRRIGFREIEVGFPAASRDDHEFVRQVVARQAGDPALVPQVLTQARQAIIARTFESLRGARRAILHLYNSISPVQRRVVFNMDRAGIVALARQGAEWVREHAERMPETEWIFEYSPESFSSTEPEFVLEVCDAVCQVWRPTVERKVIINLPASVEVASPNHYADQIEHFHRRFAWREAVILSVHPHNDRGCAVAAAELAMLAGAERVEGTLFGNGERTGNVDLITLALNLHTQGIDCGLDFSDLDGIVAVYEEMTRQSVPIRHAYAGERVFTAFSGSHQDAIRKGMAEWRVTGGSWEVPYLPIDPGDIGRGYEGVIRVNGQSGKAGVAELAERAMGFPLPPSLRAEFARVVQDLADSRQDELLAGEIGALFEARYVTPEGALAYLSHACGRVGEETGRLVSMRLVVRERGEERHLSGIGNGPIDACLRAFPSGWRMWHYEEHALDPGSAARAVALVELEDGLGRRAFGVGRDWDIVTAAIKAVLAAMNRVMTG</sequence>
<dbReference type="EMBL" id="BAAFGK010000004">
    <property type="protein sequence ID" value="GAB0058161.1"/>
    <property type="molecule type" value="Genomic_DNA"/>
</dbReference>
<evidence type="ECO:0000313" key="10">
    <source>
        <dbReference type="EMBL" id="GAB0058161.1"/>
    </source>
</evidence>
<evidence type="ECO:0000256" key="4">
    <source>
        <dbReference type="ARBA" id="ARBA00022605"/>
    </source>
</evidence>
<dbReference type="NCBIfam" id="NF002991">
    <property type="entry name" value="PRK03739.1"/>
    <property type="match status" value="1"/>
</dbReference>
<organism evidence="10 11">
    <name type="scientific">Candidatus Magnetaquiglobus chichijimensis</name>
    <dbReference type="NCBI Taxonomy" id="3141448"/>
    <lineage>
        <taxon>Bacteria</taxon>
        <taxon>Pseudomonadati</taxon>
        <taxon>Pseudomonadota</taxon>
        <taxon>Magnetococcia</taxon>
        <taxon>Magnetococcales</taxon>
        <taxon>Candidatus Magnetaquicoccaceae</taxon>
        <taxon>Candidatus Magnetaquiglobus</taxon>
    </lineage>
</organism>
<dbReference type="EC" id="2.3.3.13" evidence="3"/>
<keyword evidence="10" id="KW-0012">Acyltransferase</keyword>
<dbReference type="Gene3D" id="3.30.160.270">
    <property type="match status" value="1"/>
</dbReference>
<dbReference type="InterPro" id="IPR036230">
    <property type="entry name" value="LeuA_allosteric_dom_sf"/>
</dbReference>
<dbReference type="SUPFAM" id="SSF51569">
    <property type="entry name" value="Aldolase"/>
    <property type="match status" value="1"/>
</dbReference>
<dbReference type="InterPro" id="IPR054692">
    <property type="entry name" value="LeuA-like_post-cat"/>
</dbReference>
<evidence type="ECO:0000256" key="1">
    <source>
        <dbReference type="ARBA" id="ARBA00000064"/>
    </source>
</evidence>
<comment type="catalytic activity">
    <reaction evidence="1">
        <text>3-methyl-2-oxobutanoate + acetyl-CoA + H2O = (2S)-2-isopropylmalate + CoA + H(+)</text>
        <dbReference type="Rhea" id="RHEA:21524"/>
        <dbReference type="ChEBI" id="CHEBI:1178"/>
        <dbReference type="ChEBI" id="CHEBI:11851"/>
        <dbReference type="ChEBI" id="CHEBI:15377"/>
        <dbReference type="ChEBI" id="CHEBI:15378"/>
        <dbReference type="ChEBI" id="CHEBI:57287"/>
        <dbReference type="ChEBI" id="CHEBI:57288"/>
        <dbReference type="EC" id="2.3.3.13"/>
    </reaction>
</comment>
<dbReference type="Proteomes" id="UP001628193">
    <property type="component" value="Unassembled WGS sequence"/>
</dbReference>
<dbReference type="InterPro" id="IPR013785">
    <property type="entry name" value="Aldolase_TIM"/>
</dbReference>
<gene>
    <name evidence="10" type="primary">leuA</name>
    <name evidence="10" type="ORF">SIID45300_02505</name>
</gene>
<keyword evidence="11" id="KW-1185">Reference proteome</keyword>
<dbReference type="Pfam" id="PF00682">
    <property type="entry name" value="HMGL-like"/>
    <property type="match status" value="1"/>
</dbReference>
<dbReference type="PROSITE" id="PS00815">
    <property type="entry name" value="AIPM_HOMOCIT_SYNTH_1"/>
    <property type="match status" value="1"/>
</dbReference>
<evidence type="ECO:0000259" key="9">
    <source>
        <dbReference type="PROSITE" id="PS50991"/>
    </source>
</evidence>
<name>A0ABQ0CBA5_9PROT</name>
<dbReference type="PROSITE" id="PS00816">
    <property type="entry name" value="AIPM_HOMOCIT_SYNTH_2"/>
    <property type="match status" value="1"/>
</dbReference>
<evidence type="ECO:0000256" key="7">
    <source>
        <dbReference type="RuleBase" id="RU003523"/>
    </source>
</evidence>
<dbReference type="PANTHER" id="PTHR46911:SF1">
    <property type="entry name" value="2-ISOPROPYLMALATE SYNTHASE"/>
    <property type="match status" value="1"/>
</dbReference>
<dbReference type="Gene3D" id="3.20.20.70">
    <property type="entry name" value="Aldolase class I"/>
    <property type="match status" value="1"/>
</dbReference>
<comment type="caution">
    <text evidence="10">The sequence shown here is derived from an EMBL/GenBank/DDBJ whole genome shotgun (WGS) entry which is preliminary data.</text>
</comment>
<keyword evidence="5 7" id="KW-0808">Transferase</keyword>
<dbReference type="PANTHER" id="PTHR46911">
    <property type="match status" value="1"/>
</dbReference>
<dbReference type="SMART" id="SM00917">
    <property type="entry name" value="LeuA_dimer"/>
    <property type="match status" value="1"/>
</dbReference>
<evidence type="ECO:0000256" key="3">
    <source>
        <dbReference type="ARBA" id="ARBA00012973"/>
    </source>
</evidence>
<evidence type="ECO:0000313" key="11">
    <source>
        <dbReference type="Proteomes" id="UP001628193"/>
    </source>
</evidence>
<dbReference type="SUPFAM" id="SSF110921">
    <property type="entry name" value="2-isopropylmalate synthase LeuA, allosteric (dimerisation) domain"/>
    <property type="match status" value="1"/>
</dbReference>
<feature type="region of interest" description="Disordered" evidence="8">
    <location>
        <begin position="1"/>
        <end position="24"/>
    </location>
</feature>
<dbReference type="PROSITE" id="PS50991">
    <property type="entry name" value="PYR_CT"/>
    <property type="match status" value="1"/>
</dbReference>
<dbReference type="InterPro" id="IPR002034">
    <property type="entry name" value="AIPM/Hcit_synth_CS"/>
</dbReference>
<dbReference type="Pfam" id="PF22615">
    <property type="entry name" value="IPMS_D2"/>
    <property type="match status" value="1"/>
</dbReference>
<dbReference type="InterPro" id="IPR039371">
    <property type="entry name" value="LeuA_N_DRE-TIM"/>
</dbReference>
<reference evidence="10 11" key="1">
    <citation type="submission" date="2024-09" db="EMBL/GenBank/DDBJ databases">
        <title>Draft genome sequence of Candidatus Magnetaquicoccaceae bacterium FCR-1.</title>
        <authorList>
            <person name="Shimoshige H."/>
            <person name="Shimamura S."/>
            <person name="Taoka A."/>
            <person name="Kobayashi H."/>
            <person name="Maekawa T."/>
        </authorList>
    </citation>
    <scope>NUCLEOTIDE SEQUENCE [LARGE SCALE GENOMIC DNA]</scope>
    <source>
        <strain evidence="10 11">FCR-1</strain>
    </source>
</reference>
<dbReference type="InterPro" id="IPR000891">
    <property type="entry name" value="PYR_CT"/>
</dbReference>
<proteinExistence type="inferred from homology"/>
<feature type="domain" description="Pyruvate carboxyltransferase" evidence="9">
    <location>
        <begin position="54"/>
        <end position="328"/>
    </location>
</feature>
<dbReference type="Pfam" id="PF08502">
    <property type="entry name" value="LeuA_dimer"/>
    <property type="match status" value="1"/>
</dbReference>
<dbReference type="CDD" id="cd07942">
    <property type="entry name" value="DRE_TIM_LeuA"/>
    <property type="match status" value="1"/>
</dbReference>
<dbReference type="RefSeq" id="WP_420905840.1">
    <property type="nucleotide sequence ID" value="NZ_BAAFGK010000004.1"/>
</dbReference>
<evidence type="ECO:0000256" key="8">
    <source>
        <dbReference type="SAM" id="MobiDB-lite"/>
    </source>
</evidence>
<protein>
    <recommendedName>
        <fullName evidence="3">2-isopropylmalate synthase</fullName>
        <ecNumber evidence="3">2.3.3.13</ecNumber>
    </recommendedName>
</protein>
<dbReference type="GO" id="GO:0003852">
    <property type="term" value="F:2-isopropylmalate synthase activity"/>
    <property type="evidence" value="ECO:0007669"/>
    <property type="project" value="UniProtKB-EC"/>
</dbReference>
<evidence type="ECO:0000256" key="2">
    <source>
        <dbReference type="ARBA" id="ARBA00009767"/>
    </source>
</evidence>
<accession>A0ABQ0CBA5</accession>
<evidence type="ECO:0000256" key="6">
    <source>
        <dbReference type="ARBA" id="ARBA00023304"/>
    </source>
</evidence>
<keyword evidence="6" id="KW-0100">Branched-chain amino acid biosynthesis</keyword>
<evidence type="ECO:0000256" key="5">
    <source>
        <dbReference type="ARBA" id="ARBA00022679"/>
    </source>
</evidence>
<keyword evidence="4" id="KW-0028">Amino-acid biosynthesis</keyword>
<comment type="similarity">
    <text evidence="2">Belongs to the alpha-IPM synthase/homocitrate synthase family. LeuA type 2 subfamily.</text>
</comment>
<dbReference type="SUPFAM" id="SSF89000">
    <property type="entry name" value="post-HMGL domain-like"/>
    <property type="match status" value="1"/>
</dbReference>